<organism evidence="3 4">
    <name type="scientific">Lentinus tigrinus ALCF2SS1-6</name>
    <dbReference type="NCBI Taxonomy" id="1328759"/>
    <lineage>
        <taxon>Eukaryota</taxon>
        <taxon>Fungi</taxon>
        <taxon>Dikarya</taxon>
        <taxon>Basidiomycota</taxon>
        <taxon>Agaricomycotina</taxon>
        <taxon>Agaricomycetes</taxon>
        <taxon>Polyporales</taxon>
        <taxon>Polyporaceae</taxon>
        <taxon>Lentinus</taxon>
    </lineage>
</organism>
<dbReference type="AlphaFoldDB" id="A0A5C2SEP5"/>
<evidence type="ECO:0000256" key="1">
    <source>
        <dbReference type="ARBA" id="ARBA00007946"/>
    </source>
</evidence>
<dbReference type="EMBL" id="ML122259">
    <property type="protein sequence ID" value="RPD62210.1"/>
    <property type="molecule type" value="Genomic_DNA"/>
</dbReference>
<dbReference type="InterPro" id="IPR008949">
    <property type="entry name" value="Isoprenoid_synthase_dom_sf"/>
</dbReference>
<dbReference type="SUPFAM" id="SSF48576">
    <property type="entry name" value="Terpenoid synthases"/>
    <property type="match status" value="1"/>
</dbReference>
<dbReference type="Gene3D" id="1.10.600.10">
    <property type="entry name" value="Farnesyl Diphosphate Synthase"/>
    <property type="match status" value="2"/>
</dbReference>
<reference evidence="3" key="1">
    <citation type="journal article" date="2018" name="Genome Biol. Evol.">
        <title>Genomics and development of Lentinus tigrinus, a white-rot wood-decaying mushroom with dimorphic fruiting bodies.</title>
        <authorList>
            <person name="Wu B."/>
            <person name="Xu Z."/>
            <person name="Knudson A."/>
            <person name="Carlson A."/>
            <person name="Chen N."/>
            <person name="Kovaka S."/>
            <person name="LaButti K."/>
            <person name="Lipzen A."/>
            <person name="Pennachio C."/>
            <person name="Riley R."/>
            <person name="Schakwitz W."/>
            <person name="Umezawa K."/>
            <person name="Ohm R.A."/>
            <person name="Grigoriev I.V."/>
            <person name="Nagy L.G."/>
            <person name="Gibbons J."/>
            <person name="Hibbett D."/>
        </authorList>
    </citation>
    <scope>NUCLEOTIDE SEQUENCE [LARGE SCALE GENOMIC DNA]</scope>
    <source>
        <strain evidence="3">ALCF2SS1-6</strain>
    </source>
</reference>
<dbReference type="Pfam" id="PF06330">
    <property type="entry name" value="TRI5"/>
    <property type="match status" value="1"/>
</dbReference>
<comment type="similarity">
    <text evidence="1">Belongs to the trichodiene synthase family.</text>
</comment>
<evidence type="ECO:0000256" key="2">
    <source>
        <dbReference type="ARBA" id="ARBA00023239"/>
    </source>
</evidence>
<dbReference type="OrthoDB" id="2998174at2759"/>
<evidence type="ECO:0000313" key="3">
    <source>
        <dbReference type="EMBL" id="RPD62210.1"/>
    </source>
</evidence>
<dbReference type="GO" id="GO:0016838">
    <property type="term" value="F:carbon-oxygen lyase activity, acting on phosphates"/>
    <property type="evidence" value="ECO:0007669"/>
    <property type="project" value="InterPro"/>
</dbReference>
<gene>
    <name evidence="3" type="ORF">L227DRAFT_651775</name>
</gene>
<accession>A0A5C2SEP5</accession>
<name>A0A5C2SEP5_9APHY</name>
<keyword evidence="4" id="KW-1185">Reference proteome</keyword>
<dbReference type="Proteomes" id="UP000313359">
    <property type="component" value="Unassembled WGS sequence"/>
</dbReference>
<evidence type="ECO:0000313" key="4">
    <source>
        <dbReference type="Proteomes" id="UP000313359"/>
    </source>
</evidence>
<proteinExistence type="inferred from homology"/>
<keyword evidence="2" id="KW-0456">Lyase</keyword>
<dbReference type="InterPro" id="IPR024652">
    <property type="entry name" value="Trichodiene_synth"/>
</dbReference>
<protein>
    <submittedName>
        <fullName evidence="3">Terpenoid synthase</fullName>
    </submittedName>
</protein>
<dbReference type="STRING" id="1328759.A0A5C2SEP5"/>
<sequence length="546" mass="61818">MTEVYYGRISDVPSQTTSGSLEVGFLDALEYRGKAYDNRDQNARTSSLAVKDVIQSFLQRLPYRSLGTRQNLELRREVTEEIVSWEAGLTSDIISQITDTACGIAECTYAHTSYYHQRFVALYTAYLTYVDDLGHKNVEIVGRFVQRFVRGELQPIPALRRLQELLATVHEYYPRVGADAIVSSTLDGITGMYIELTTKGYVVQPLAARYTYYLRLRTGIAAGYAHMNFTKEWARDVGYGYLQMLPELETVTIGFKFNDILSFYKETLAGETDNYVHMRANAENKSPFVVLQELVDENLESVRKIEKLGASQPRFLTEICHSFMMVRQPPLPHASHVDDLSHKDSDIVGEFVQRFVGGERQPVGPALAQLQSLLATAHDYFPRVGASSIVTSTLDGFMGEYFEFSTKSLVVPPVPARYPGRLRYRTGAPSAFIHLNFTKKWARTEGGLGYLHIIPELETVTNGIKLSFYKETLAGEENYIHLRLLSRSPVSGILVEENLKSVRTIREFCQSQPELSKNCESFLMGFVEFHLISDRYHLGDIVDIYA</sequence>